<evidence type="ECO:0000256" key="2">
    <source>
        <dbReference type="ARBA" id="ARBA00022692"/>
    </source>
</evidence>
<dbReference type="GO" id="GO:0016020">
    <property type="term" value="C:membrane"/>
    <property type="evidence" value="ECO:0007669"/>
    <property type="project" value="UniProtKB-SubCell"/>
</dbReference>
<reference evidence="6" key="1">
    <citation type="journal article" date="2014" name="Int. J. Syst. Evol. Microbiol.">
        <title>Complete genome sequence of Corynebacterium casei LMG S-19264T (=DSM 44701T), isolated from a smear-ripened cheese.</title>
        <authorList>
            <consortium name="US DOE Joint Genome Institute (JGI-PGF)"/>
            <person name="Walter F."/>
            <person name="Albersmeier A."/>
            <person name="Kalinowski J."/>
            <person name="Ruckert C."/>
        </authorList>
    </citation>
    <scope>NUCLEOTIDE SEQUENCE</scope>
    <source>
        <strain evidence="6">KCTC 23310</strain>
    </source>
</reference>
<evidence type="ECO:0008006" key="8">
    <source>
        <dbReference type="Google" id="ProtNLM"/>
    </source>
</evidence>
<dbReference type="Gene3D" id="1.20.120.550">
    <property type="entry name" value="Membrane associated eicosanoid/glutathione metabolism-like domain"/>
    <property type="match status" value="1"/>
</dbReference>
<feature type="transmembrane region" description="Helical" evidence="5">
    <location>
        <begin position="56"/>
        <end position="86"/>
    </location>
</feature>
<feature type="transmembrane region" description="Helical" evidence="5">
    <location>
        <begin position="6"/>
        <end position="24"/>
    </location>
</feature>
<dbReference type="InterPro" id="IPR001129">
    <property type="entry name" value="Membr-assoc_MAPEG"/>
</dbReference>
<dbReference type="EMBL" id="BMYJ01000001">
    <property type="protein sequence ID" value="GHC44036.1"/>
    <property type="molecule type" value="Genomic_DNA"/>
</dbReference>
<evidence type="ECO:0000256" key="3">
    <source>
        <dbReference type="ARBA" id="ARBA00022989"/>
    </source>
</evidence>
<keyword evidence="4 5" id="KW-0472">Membrane</keyword>
<evidence type="ECO:0000256" key="1">
    <source>
        <dbReference type="ARBA" id="ARBA00004370"/>
    </source>
</evidence>
<keyword evidence="2 5" id="KW-0812">Transmembrane</keyword>
<protein>
    <recommendedName>
        <fullName evidence="8">Glutathione S-transferase</fullName>
    </recommendedName>
</protein>
<comment type="subcellular location">
    <subcellularLocation>
        <location evidence="1">Membrane</location>
    </subcellularLocation>
</comment>
<gene>
    <name evidence="6" type="ORF">GCM10007315_01460</name>
</gene>
<keyword evidence="7" id="KW-1185">Reference proteome</keyword>
<dbReference type="AlphaFoldDB" id="A0A918WHB3"/>
<evidence type="ECO:0000256" key="5">
    <source>
        <dbReference type="SAM" id="Phobius"/>
    </source>
</evidence>
<evidence type="ECO:0000313" key="6">
    <source>
        <dbReference type="EMBL" id="GHC44036.1"/>
    </source>
</evidence>
<evidence type="ECO:0000256" key="4">
    <source>
        <dbReference type="ARBA" id="ARBA00023136"/>
    </source>
</evidence>
<accession>A0A918WHB3</accession>
<feature type="transmembrane region" description="Helical" evidence="5">
    <location>
        <begin position="106"/>
        <end position="128"/>
    </location>
</feature>
<dbReference type="PANTHER" id="PTHR35814">
    <property type="match status" value="1"/>
</dbReference>
<dbReference type="RefSeq" id="WP_189409508.1">
    <property type="nucleotide sequence ID" value="NZ_BMYJ01000001.1"/>
</dbReference>
<keyword evidence="3 5" id="KW-1133">Transmembrane helix</keyword>
<dbReference type="SUPFAM" id="SSF161084">
    <property type="entry name" value="MAPEG domain-like"/>
    <property type="match status" value="1"/>
</dbReference>
<reference evidence="6" key="2">
    <citation type="submission" date="2020-09" db="EMBL/GenBank/DDBJ databases">
        <authorList>
            <person name="Sun Q."/>
            <person name="Kim S."/>
        </authorList>
    </citation>
    <scope>NUCLEOTIDE SEQUENCE</scope>
    <source>
        <strain evidence="6">KCTC 23310</strain>
    </source>
</reference>
<dbReference type="Pfam" id="PF01124">
    <property type="entry name" value="MAPEG"/>
    <property type="match status" value="1"/>
</dbReference>
<dbReference type="PANTHER" id="PTHR35814:SF1">
    <property type="entry name" value="GLUTATHIONE S-TRANSFERASE-RELATED"/>
    <property type="match status" value="1"/>
</dbReference>
<sequence length="130" mass="14065">MSFVVTPIYALPLALIFLVLWFRVSSIRSATGVSFGDAGNVQILHRVRQHGNFMEWVPFVLILMILAEVMGAPALYLHIGGALLLIGRIVHPFGLKADNAAHPLRIIGNSANLLAVLNLMVCLGVNILGL</sequence>
<name>A0A918WHB3_9RHOB</name>
<dbReference type="InterPro" id="IPR023352">
    <property type="entry name" value="MAPEG-like_dom_sf"/>
</dbReference>
<comment type="caution">
    <text evidence="6">The sequence shown here is derived from an EMBL/GenBank/DDBJ whole genome shotgun (WGS) entry which is preliminary data.</text>
</comment>
<proteinExistence type="predicted"/>
<organism evidence="6 7">
    <name type="scientific">Neogemmobacter tilapiae</name>
    <dbReference type="NCBI Taxonomy" id="875041"/>
    <lineage>
        <taxon>Bacteria</taxon>
        <taxon>Pseudomonadati</taxon>
        <taxon>Pseudomonadota</taxon>
        <taxon>Alphaproteobacteria</taxon>
        <taxon>Rhodobacterales</taxon>
        <taxon>Paracoccaceae</taxon>
        <taxon>Neogemmobacter</taxon>
    </lineage>
</organism>
<dbReference type="Proteomes" id="UP000638981">
    <property type="component" value="Unassembled WGS sequence"/>
</dbReference>
<evidence type="ECO:0000313" key="7">
    <source>
        <dbReference type="Proteomes" id="UP000638981"/>
    </source>
</evidence>